<keyword evidence="2" id="KW-1133">Transmembrane helix</keyword>
<dbReference type="RefSeq" id="WP_201948622.1">
    <property type="nucleotide sequence ID" value="NZ_JAERRJ010000006.1"/>
</dbReference>
<feature type="transmembrane region" description="Helical" evidence="2">
    <location>
        <begin position="21"/>
        <end position="44"/>
    </location>
</feature>
<feature type="region of interest" description="Disordered" evidence="1">
    <location>
        <begin position="146"/>
        <end position="349"/>
    </location>
</feature>
<dbReference type="EMBL" id="JAERRJ010000006">
    <property type="protein sequence ID" value="MBL1076039.1"/>
    <property type="molecule type" value="Genomic_DNA"/>
</dbReference>
<evidence type="ECO:0000259" key="3">
    <source>
        <dbReference type="Pfam" id="PF20177"/>
    </source>
</evidence>
<evidence type="ECO:0000256" key="1">
    <source>
        <dbReference type="SAM" id="MobiDB-lite"/>
    </source>
</evidence>
<feature type="compositionally biased region" description="Basic and acidic residues" evidence="1">
    <location>
        <begin position="338"/>
        <end position="349"/>
    </location>
</feature>
<feature type="transmembrane region" description="Helical" evidence="2">
    <location>
        <begin position="80"/>
        <end position="98"/>
    </location>
</feature>
<feature type="transmembrane region" description="Helical" evidence="2">
    <location>
        <begin position="56"/>
        <end position="73"/>
    </location>
</feature>
<keyword evidence="5" id="KW-1185">Reference proteome</keyword>
<evidence type="ECO:0000256" key="2">
    <source>
        <dbReference type="SAM" id="Phobius"/>
    </source>
</evidence>
<feature type="domain" description="DUF6542" evidence="3">
    <location>
        <begin position="24"/>
        <end position="145"/>
    </location>
</feature>
<proteinExistence type="predicted"/>
<evidence type="ECO:0000313" key="5">
    <source>
        <dbReference type="Proteomes" id="UP000602198"/>
    </source>
</evidence>
<dbReference type="Pfam" id="PF20177">
    <property type="entry name" value="DUF6542"/>
    <property type="match status" value="1"/>
</dbReference>
<reference evidence="4 5" key="1">
    <citation type="submission" date="2021-01" db="EMBL/GenBank/DDBJ databases">
        <title>WGS of actinomycetes isolated from Thailand.</title>
        <authorList>
            <person name="Thawai C."/>
        </authorList>
    </citation>
    <scope>NUCLEOTIDE SEQUENCE [LARGE SCALE GENOMIC DNA]</scope>
    <source>
        <strain evidence="4 5">LPG 2</strain>
    </source>
</reference>
<feature type="compositionally biased region" description="Basic and acidic residues" evidence="1">
    <location>
        <begin position="174"/>
        <end position="183"/>
    </location>
</feature>
<protein>
    <recommendedName>
        <fullName evidence="3">DUF6542 domain-containing protein</fullName>
    </recommendedName>
</protein>
<organism evidence="4 5">
    <name type="scientific">Nocardia acididurans</name>
    <dbReference type="NCBI Taxonomy" id="2802282"/>
    <lineage>
        <taxon>Bacteria</taxon>
        <taxon>Bacillati</taxon>
        <taxon>Actinomycetota</taxon>
        <taxon>Actinomycetes</taxon>
        <taxon>Mycobacteriales</taxon>
        <taxon>Nocardiaceae</taxon>
        <taxon>Nocardia</taxon>
    </lineage>
</organism>
<gene>
    <name evidence="4" type="ORF">JK358_16700</name>
</gene>
<keyword evidence="2" id="KW-0812">Transmembrane</keyword>
<accession>A0ABS1M747</accession>
<comment type="caution">
    <text evidence="4">The sequence shown here is derived from an EMBL/GenBank/DDBJ whole genome shotgun (WGS) entry which is preliminary data.</text>
</comment>
<keyword evidence="2" id="KW-0472">Membrane</keyword>
<sequence length="349" mass="37868">MAVTQNERAEVPPSHRSILPSVPGVPAGAAVLVAVTCTVIGFFIDSQSGNQLTNTFGALYVIGCVIAVLIVRYRGLFTTLVQPPLLLFVAVPVAYQLMLGESGGLGTKEILLNLVIPLVNRFPTMALATVLVLAIGAGRMVLHRREQEANGDGARKPRARTSRPAAAARGQRTRAADAKDPARRRFRSNADATPDAETDAEATPRASRRPAGRTAERPPRVSNPSRSATDRKPADRQRAATDRSRGDRPATERSRTERPATAERPAAADRSRGDRQRAANPAADRQATPNRKPPAERRAAPAGERRANPDRAANPVAEPRRRRSPNGELPPHPRPNVRYRERDSGRIER</sequence>
<name>A0ABS1M747_9NOCA</name>
<feature type="compositionally biased region" description="Basic and acidic residues" evidence="1">
    <location>
        <begin position="293"/>
        <end position="309"/>
    </location>
</feature>
<feature type="compositionally biased region" description="Basic and acidic residues" evidence="1">
    <location>
        <begin position="228"/>
        <end position="277"/>
    </location>
</feature>
<feature type="transmembrane region" description="Helical" evidence="2">
    <location>
        <begin position="110"/>
        <end position="135"/>
    </location>
</feature>
<dbReference type="Proteomes" id="UP000602198">
    <property type="component" value="Unassembled WGS sequence"/>
</dbReference>
<dbReference type="InterPro" id="IPR046672">
    <property type="entry name" value="DUF6542"/>
</dbReference>
<evidence type="ECO:0000313" key="4">
    <source>
        <dbReference type="EMBL" id="MBL1076039.1"/>
    </source>
</evidence>